<dbReference type="SMART" id="SM00825">
    <property type="entry name" value="PKS_KS"/>
    <property type="match status" value="1"/>
</dbReference>
<dbReference type="CDD" id="cd00834">
    <property type="entry name" value="KAS_I_II"/>
    <property type="match status" value="1"/>
</dbReference>
<accession>A0A445MZ93</accession>
<evidence type="ECO:0000256" key="3">
    <source>
        <dbReference type="RuleBase" id="RU003694"/>
    </source>
</evidence>
<proteinExistence type="inferred from homology"/>
<dbReference type="InterPro" id="IPR016039">
    <property type="entry name" value="Thiolase-like"/>
</dbReference>
<keyword evidence="2 3" id="KW-0808">Transferase</keyword>
<dbReference type="PANTHER" id="PTHR11712:SF336">
    <property type="entry name" value="3-OXOACYL-[ACYL-CARRIER-PROTEIN] SYNTHASE, MITOCHONDRIAL"/>
    <property type="match status" value="1"/>
</dbReference>
<dbReference type="PANTHER" id="PTHR11712">
    <property type="entry name" value="POLYKETIDE SYNTHASE-RELATED"/>
    <property type="match status" value="1"/>
</dbReference>
<evidence type="ECO:0000256" key="2">
    <source>
        <dbReference type="ARBA" id="ARBA00022679"/>
    </source>
</evidence>
<dbReference type="GO" id="GO:0006633">
    <property type="term" value="P:fatty acid biosynthetic process"/>
    <property type="evidence" value="ECO:0007669"/>
    <property type="project" value="InterPro"/>
</dbReference>
<dbReference type="PROSITE" id="PS00606">
    <property type="entry name" value="KS3_1"/>
    <property type="match status" value="1"/>
</dbReference>
<dbReference type="InterPro" id="IPR018201">
    <property type="entry name" value="Ketoacyl_synth_AS"/>
</dbReference>
<organism evidence="5">
    <name type="scientific">uncultured Desulfobacterium sp</name>
    <dbReference type="NCBI Taxonomy" id="201089"/>
    <lineage>
        <taxon>Bacteria</taxon>
        <taxon>Pseudomonadati</taxon>
        <taxon>Thermodesulfobacteriota</taxon>
        <taxon>Desulfobacteria</taxon>
        <taxon>Desulfobacterales</taxon>
        <taxon>Desulfobacteriaceae</taxon>
        <taxon>Desulfobacterium</taxon>
        <taxon>environmental samples</taxon>
    </lineage>
</organism>
<gene>
    <name evidence="5" type="ORF">PITCH_A350029</name>
</gene>
<dbReference type="EMBL" id="OJIN01000176">
    <property type="protein sequence ID" value="SPD74820.1"/>
    <property type="molecule type" value="Genomic_DNA"/>
</dbReference>
<dbReference type="InterPro" id="IPR020841">
    <property type="entry name" value="PKS_Beta-ketoAc_synthase_dom"/>
</dbReference>
<dbReference type="InterPro" id="IPR014030">
    <property type="entry name" value="Ketoacyl_synth_N"/>
</dbReference>
<dbReference type="InterPro" id="IPR014031">
    <property type="entry name" value="Ketoacyl_synth_C"/>
</dbReference>
<name>A0A445MZ93_9BACT</name>
<evidence type="ECO:0000256" key="1">
    <source>
        <dbReference type="ARBA" id="ARBA00008467"/>
    </source>
</evidence>
<dbReference type="GO" id="GO:0005829">
    <property type="term" value="C:cytosol"/>
    <property type="evidence" value="ECO:0007669"/>
    <property type="project" value="TreeGrafter"/>
</dbReference>
<evidence type="ECO:0000313" key="5">
    <source>
        <dbReference type="EMBL" id="SPD74820.1"/>
    </source>
</evidence>
<reference evidence="5" key="1">
    <citation type="submission" date="2018-01" db="EMBL/GenBank/DDBJ databases">
        <authorList>
            <person name="Regsiter A."/>
            <person name="William W."/>
        </authorList>
    </citation>
    <scope>NUCLEOTIDE SEQUENCE</scope>
    <source>
        <strain evidence="5">TRIP AH-1</strain>
    </source>
</reference>
<dbReference type="Pfam" id="PF02801">
    <property type="entry name" value="Ketoacyl-synt_C"/>
    <property type="match status" value="1"/>
</dbReference>
<protein>
    <submittedName>
        <fullName evidence="5">Putative 3-oxoacyl-(Acyl carrier protein) synthase II</fullName>
    </submittedName>
</protein>
<comment type="similarity">
    <text evidence="1 3">Belongs to the thiolase-like superfamily. Beta-ketoacyl-ACP synthases family.</text>
</comment>
<dbReference type="SUPFAM" id="SSF53901">
    <property type="entry name" value="Thiolase-like"/>
    <property type="match status" value="2"/>
</dbReference>
<dbReference type="Pfam" id="PF00109">
    <property type="entry name" value="ketoacyl-synt"/>
    <property type="match status" value="1"/>
</dbReference>
<dbReference type="Gene3D" id="3.40.47.10">
    <property type="match status" value="1"/>
</dbReference>
<dbReference type="AlphaFoldDB" id="A0A445MZ93"/>
<sequence>MGSRTAVIIGYDIVSPLGITLETQWEGAIQGESGIGMLTRFPVSGDFPVTIAGQVEDIDHLPYQFLMPRERAGWTSPVFRYAMLTVARALERSGLEISPDLAPRVAVTYSSAIGGLDAVLDADRRMIKEGKLPHPFTNPNSCINMVGGKISMLTGATGPITSTITACATGLTSMIIGSMLLEQNRADIAICGAVDFALVEPIVAGFSTMNGSYHPKEGVDEGTPQEASRPFSIHRRGFVLSEGAGCIIIASKEVAKANGLNYSIEMAGWSMTSDAYHFVSPNLETVKRCIAEGIINAGISAADIAAVNAHAASTKVGDRVEFDALNAVFNGSVPPVTANKSLIGHAMGASSAIESVFAIKGMQEGRLPPTINYRPDPDMELDCVAEGTRRLDQEYVLKNAFGFGGCNACVIFRRIR</sequence>
<dbReference type="GO" id="GO:0004315">
    <property type="term" value="F:3-oxoacyl-[acyl-carrier-protein] synthase activity"/>
    <property type="evidence" value="ECO:0007669"/>
    <property type="project" value="InterPro"/>
</dbReference>
<dbReference type="PROSITE" id="PS52004">
    <property type="entry name" value="KS3_2"/>
    <property type="match status" value="1"/>
</dbReference>
<evidence type="ECO:0000259" key="4">
    <source>
        <dbReference type="PROSITE" id="PS52004"/>
    </source>
</evidence>
<dbReference type="InterPro" id="IPR000794">
    <property type="entry name" value="Beta-ketoacyl_synthase"/>
</dbReference>
<feature type="domain" description="Ketosynthase family 3 (KS3)" evidence="4">
    <location>
        <begin position="3"/>
        <end position="414"/>
    </location>
</feature>